<protein>
    <submittedName>
        <fullName evidence="3">SGNH/GDSL hydrolase family protein</fullName>
    </submittedName>
</protein>
<keyword evidence="4" id="KW-1185">Reference proteome</keyword>
<evidence type="ECO:0000256" key="1">
    <source>
        <dbReference type="SAM" id="SignalP"/>
    </source>
</evidence>
<sequence>MLFHRLLAGGIGVLAAVAGVAPAAAQTAAPAYTYVAVGDSVAAGVGAPPYLDPECLRSSNGYPTLLASTVEHGAASRSEACAGATTMDVVSGQLSSLSRQTRLVTVTVGGNDLEFSSRMATCMQGTDADCTAVVEAAQAFTTGQLRGRLDGVYRAVRQRAPRAEIVATGYPRFFETTADCAAVPPASLVKRKALNETVDLLNRVIAGQARRAGARFADVQPRFTAHGLCGADPWITGLTDAGAFHPTAVGYRAGYLPALRKAIDCRR</sequence>
<dbReference type="InterPro" id="IPR013830">
    <property type="entry name" value="SGNH_hydro"/>
</dbReference>
<dbReference type="PANTHER" id="PTHR37981">
    <property type="entry name" value="LIPASE 2"/>
    <property type="match status" value="1"/>
</dbReference>
<dbReference type="GO" id="GO:0016787">
    <property type="term" value="F:hydrolase activity"/>
    <property type="evidence" value="ECO:0007669"/>
    <property type="project" value="UniProtKB-KW"/>
</dbReference>
<feature type="chain" id="PRO_5045916217" evidence="1">
    <location>
        <begin position="26"/>
        <end position="267"/>
    </location>
</feature>
<dbReference type="EMBL" id="JAMQOL010000075">
    <property type="protein sequence ID" value="MCM4084290.1"/>
    <property type="molecule type" value="Genomic_DNA"/>
</dbReference>
<dbReference type="SUPFAM" id="SSF52266">
    <property type="entry name" value="SGNH hydrolase"/>
    <property type="match status" value="1"/>
</dbReference>
<keyword evidence="3" id="KW-0378">Hydrolase</keyword>
<accession>A0ABT0YEW8</accession>
<evidence type="ECO:0000313" key="4">
    <source>
        <dbReference type="Proteomes" id="UP001523216"/>
    </source>
</evidence>
<evidence type="ECO:0000313" key="3">
    <source>
        <dbReference type="EMBL" id="MCM4084290.1"/>
    </source>
</evidence>
<evidence type="ECO:0000259" key="2">
    <source>
        <dbReference type="Pfam" id="PF13472"/>
    </source>
</evidence>
<gene>
    <name evidence="3" type="ORF">LXN57_42835</name>
</gene>
<dbReference type="PANTHER" id="PTHR37981:SF1">
    <property type="entry name" value="SGNH HYDROLASE-TYPE ESTERASE DOMAIN-CONTAINING PROTEIN"/>
    <property type="match status" value="1"/>
</dbReference>
<dbReference type="Proteomes" id="UP001523216">
    <property type="component" value="Unassembled WGS sequence"/>
</dbReference>
<name>A0ABT0YEW8_9ACTN</name>
<dbReference type="Gene3D" id="3.40.50.1110">
    <property type="entry name" value="SGNH hydrolase"/>
    <property type="match status" value="1"/>
</dbReference>
<comment type="caution">
    <text evidence="3">The sequence shown here is derived from an EMBL/GenBank/DDBJ whole genome shotgun (WGS) entry which is preliminary data.</text>
</comment>
<proteinExistence type="predicted"/>
<dbReference type="RefSeq" id="WP_251804043.1">
    <property type="nucleotide sequence ID" value="NZ_JAMQOL010000075.1"/>
</dbReference>
<dbReference type="Pfam" id="PF13472">
    <property type="entry name" value="Lipase_GDSL_2"/>
    <property type="match status" value="1"/>
</dbReference>
<feature type="signal peptide" evidence="1">
    <location>
        <begin position="1"/>
        <end position="25"/>
    </location>
</feature>
<dbReference type="InterPro" id="IPR036514">
    <property type="entry name" value="SGNH_hydro_sf"/>
</dbReference>
<dbReference type="CDD" id="cd01823">
    <property type="entry name" value="SEST_like"/>
    <property type="match status" value="1"/>
</dbReference>
<reference evidence="3 4" key="1">
    <citation type="submission" date="2022-06" db="EMBL/GenBank/DDBJ databases">
        <title>Actinoplanes abujensis sp. nov., isolated from Nigerian arid soil.</title>
        <authorList>
            <person name="Ding P."/>
        </authorList>
    </citation>
    <scope>NUCLEOTIDE SEQUENCE [LARGE SCALE GENOMIC DNA]</scope>
    <source>
        <strain evidence="4">TRM88002</strain>
    </source>
</reference>
<feature type="domain" description="SGNH hydrolase-type esterase" evidence="2">
    <location>
        <begin position="36"/>
        <end position="253"/>
    </location>
</feature>
<dbReference type="InterPro" id="IPR037460">
    <property type="entry name" value="SEST-like"/>
</dbReference>
<keyword evidence="1" id="KW-0732">Signal</keyword>
<organism evidence="3 4">
    <name type="scientific">Paractinoplanes hotanensis</name>
    <dbReference type="NCBI Taxonomy" id="2906497"/>
    <lineage>
        <taxon>Bacteria</taxon>
        <taxon>Bacillati</taxon>
        <taxon>Actinomycetota</taxon>
        <taxon>Actinomycetes</taxon>
        <taxon>Micromonosporales</taxon>
        <taxon>Micromonosporaceae</taxon>
        <taxon>Paractinoplanes</taxon>
    </lineage>
</organism>